<organism evidence="1 2">
    <name type="scientific">Owenia fusiformis</name>
    <name type="common">Polychaete worm</name>
    <dbReference type="NCBI Taxonomy" id="6347"/>
    <lineage>
        <taxon>Eukaryota</taxon>
        <taxon>Metazoa</taxon>
        <taxon>Spiralia</taxon>
        <taxon>Lophotrochozoa</taxon>
        <taxon>Annelida</taxon>
        <taxon>Polychaeta</taxon>
        <taxon>Sedentaria</taxon>
        <taxon>Canalipalpata</taxon>
        <taxon>Sabellida</taxon>
        <taxon>Oweniida</taxon>
        <taxon>Oweniidae</taxon>
        <taxon>Owenia</taxon>
    </lineage>
</organism>
<dbReference type="Proteomes" id="UP000749559">
    <property type="component" value="Unassembled WGS sequence"/>
</dbReference>
<protein>
    <submittedName>
        <fullName evidence="1">Uncharacterized protein</fullName>
    </submittedName>
</protein>
<comment type="caution">
    <text evidence="1">The sequence shown here is derived from an EMBL/GenBank/DDBJ whole genome shotgun (WGS) entry which is preliminary data.</text>
</comment>
<dbReference type="SUPFAM" id="SSF53448">
    <property type="entry name" value="Nucleotide-diphospho-sugar transferases"/>
    <property type="match status" value="1"/>
</dbReference>
<reference evidence="1" key="1">
    <citation type="submission" date="2022-03" db="EMBL/GenBank/DDBJ databases">
        <authorList>
            <person name="Martin C."/>
        </authorList>
    </citation>
    <scope>NUCLEOTIDE SEQUENCE</scope>
</reference>
<dbReference type="InterPro" id="IPR003859">
    <property type="entry name" value="Galactosyl_T"/>
</dbReference>
<evidence type="ECO:0000313" key="1">
    <source>
        <dbReference type="EMBL" id="CAH1792917.1"/>
    </source>
</evidence>
<sequence>ILHDVDLLLENDRLIYECSQNPTHFSVAVDKFKYRIPYEQIFGGVSAVLGDQFYNSNGFSNVYFGWGGEDDDFRQRLIVAGFHPVHYKEHSIARYAMLKHNNNADINDARFSMLHTGYDRYHCDGLNSMEYTVLGKQYKKHYLLIRISLPTDLSTSTICQRCSNDYIFEDFDTKKINETITELPEICNIVKNDF</sequence>
<dbReference type="PRINTS" id="PR02050">
    <property type="entry name" value="B14GALTRFASE"/>
</dbReference>
<keyword evidence="2" id="KW-1185">Reference proteome</keyword>
<accession>A0A8J1UMQ0</accession>
<name>A0A8J1UMQ0_OWEFU</name>
<dbReference type="AlphaFoldDB" id="A0A8J1UMQ0"/>
<feature type="non-terminal residue" evidence="1">
    <location>
        <position position="1"/>
    </location>
</feature>
<dbReference type="GO" id="GO:0005975">
    <property type="term" value="P:carbohydrate metabolic process"/>
    <property type="evidence" value="ECO:0007669"/>
    <property type="project" value="InterPro"/>
</dbReference>
<dbReference type="InterPro" id="IPR029044">
    <property type="entry name" value="Nucleotide-diphossugar_trans"/>
</dbReference>
<dbReference type="InterPro" id="IPR027791">
    <property type="entry name" value="Galactosyl_T_C"/>
</dbReference>
<dbReference type="EMBL" id="CAIIXF020000008">
    <property type="protein sequence ID" value="CAH1792917.1"/>
    <property type="molecule type" value="Genomic_DNA"/>
</dbReference>
<dbReference type="Gene3D" id="3.90.550.10">
    <property type="entry name" value="Spore Coat Polysaccharide Biosynthesis Protein SpsA, Chain A"/>
    <property type="match status" value="1"/>
</dbReference>
<feature type="non-terminal residue" evidence="1">
    <location>
        <position position="194"/>
    </location>
</feature>
<dbReference type="Pfam" id="PF02709">
    <property type="entry name" value="Glyco_transf_7C"/>
    <property type="match status" value="1"/>
</dbReference>
<dbReference type="GO" id="GO:0005794">
    <property type="term" value="C:Golgi apparatus"/>
    <property type="evidence" value="ECO:0007669"/>
    <property type="project" value="TreeGrafter"/>
</dbReference>
<dbReference type="PANTHER" id="PTHR19300">
    <property type="entry name" value="BETA-1,4-GALACTOSYLTRANSFERASE"/>
    <property type="match status" value="1"/>
</dbReference>
<gene>
    <name evidence="1" type="ORF">OFUS_LOCUS17831</name>
</gene>
<dbReference type="PANTHER" id="PTHR19300:SF57">
    <property type="entry name" value="BETA-1,4-N-ACETYLGALACTOSAMINYLTRANSFERASE"/>
    <property type="match status" value="1"/>
</dbReference>
<dbReference type="OrthoDB" id="10016069at2759"/>
<evidence type="ECO:0000313" key="2">
    <source>
        <dbReference type="Proteomes" id="UP000749559"/>
    </source>
</evidence>
<dbReference type="GO" id="GO:0008378">
    <property type="term" value="F:galactosyltransferase activity"/>
    <property type="evidence" value="ECO:0007669"/>
    <property type="project" value="TreeGrafter"/>
</dbReference>
<proteinExistence type="predicted"/>